<sequence>MVRQERAEATRRQILDAAAEIFAENGYIKANLGDIVSRADVTKGALYFHFDSKESLAREIVDERDRRIAGTRRAIEASSIPPVESMIQQSMAIASLMYSDLYVRSGDMLLQELGAAWNGASSSPGAAYRRIHELLESAVARGDVRVDDTEVLAKVLWSQFWGARMTMRMLEDGPDLITCLEHIWLMTIDSVVIDEMRGYFRQVVNRAAEMQRSKITESV</sequence>
<protein>
    <submittedName>
        <fullName evidence="6">TetR/AcrR family transcriptional regulator</fullName>
    </submittedName>
</protein>
<organism evidence="6 7">
    <name type="scientific">Tomitella fengzijianii</name>
    <dbReference type="NCBI Taxonomy" id="2597660"/>
    <lineage>
        <taxon>Bacteria</taxon>
        <taxon>Bacillati</taxon>
        <taxon>Actinomycetota</taxon>
        <taxon>Actinomycetes</taxon>
        <taxon>Mycobacteriales</taxon>
        <taxon>Tomitella</taxon>
    </lineage>
</organism>
<dbReference type="PRINTS" id="PR00455">
    <property type="entry name" value="HTHTETR"/>
</dbReference>
<evidence type="ECO:0000313" key="6">
    <source>
        <dbReference type="EMBL" id="QDQ96672.1"/>
    </source>
</evidence>
<dbReference type="PROSITE" id="PS50977">
    <property type="entry name" value="HTH_TETR_2"/>
    <property type="match status" value="1"/>
</dbReference>
<dbReference type="OrthoDB" id="3237195at2"/>
<proteinExistence type="predicted"/>
<dbReference type="AlphaFoldDB" id="A0A516X0R9"/>
<dbReference type="KEGG" id="toy:FO059_04080"/>
<dbReference type="InterPro" id="IPR036271">
    <property type="entry name" value="Tet_transcr_reg_TetR-rel_C_sf"/>
</dbReference>
<feature type="DNA-binding region" description="H-T-H motif" evidence="4">
    <location>
        <begin position="31"/>
        <end position="50"/>
    </location>
</feature>
<keyword evidence="7" id="KW-1185">Reference proteome</keyword>
<dbReference type="GO" id="GO:0000976">
    <property type="term" value="F:transcription cis-regulatory region binding"/>
    <property type="evidence" value="ECO:0007669"/>
    <property type="project" value="TreeGrafter"/>
</dbReference>
<keyword evidence="1" id="KW-0805">Transcription regulation</keyword>
<evidence type="ECO:0000256" key="3">
    <source>
        <dbReference type="ARBA" id="ARBA00023163"/>
    </source>
</evidence>
<dbReference type="PANTHER" id="PTHR30055:SF234">
    <property type="entry name" value="HTH-TYPE TRANSCRIPTIONAL REGULATOR BETI"/>
    <property type="match status" value="1"/>
</dbReference>
<dbReference type="InterPro" id="IPR050109">
    <property type="entry name" value="HTH-type_TetR-like_transc_reg"/>
</dbReference>
<dbReference type="Proteomes" id="UP000317344">
    <property type="component" value="Chromosome"/>
</dbReference>
<evidence type="ECO:0000259" key="5">
    <source>
        <dbReference type="PROSITE" id="PS50977"/>
    </source>
</evidence>
<name>A0A516X0R9_9ACTN</name>
<dbReference type="InterPro" id="IPR001647">
    <property type="entry name" value="HTH_TetR"/>
</dbReference>
<evidence type="ECO:0000256" key="2">
    <source>
        <dbReference type="ARBA" id="ARBA00023125"/>
    </source>
</evidence>
<evidence type="ECO:0000313" key="7">
    <source>
        <dbReference type="Proteomes" id="UP000317344"/>
    </source>
</evidence>
<dbReference type="Gene3D" id="1.10.357.10">
    <property type="entry name" value="Tetracycline Repressor, domain 2"/>
    <property type="match status" value="1"/>
</dbReference>
<dbReference type="Pfam" id="PF00440">
    <property type="entry name" value="TetR_N"/>
    <property type="match status" value="1"/>
</dbReference>
<dbReference type="GO" id="GO:0003700">
    <property type="term" value="F:DNA-binding transcription factor activity"/>
    <property type="evidence" value="ECO:0007669"/>
    <property type="project" value="TreeGrafter"/>
</dbReference>
<keyword evidence="3" id="KW-0804">Transcription</keyword>
<feature type="domain" description="HTH tetR-type" evidence="5">
    <location>
        <begin position="8"/>
        <end position="68"/>
    </location>
</feature>
<dbReference type="PANTHER" id="PTHR30055">
    <property type="entry name" value="HTH-TYPE TRANSCRIPTIONAL REGULATOR RUTR"/>
    <property type="match status" value="1"/>
</dbReference>
<gene>
    <name evidence="6" type="ORF">FO059_04080</name>
</gene>
<reference evidence="6 7" key="1">
    <citation type="submission" date="2019-07" db="EMBL/GenBank/DDBJ databases">
        <title>Tomitella cavernea sp. nov., an actinomycete isolated from soil.</title>
        <authorList>
            <person name="Cheng J."/>
        </authorList>
    </citation>
    <scope>NUCLEOTIDE SEQUENCE [LARGE SCALE GENOMIC DNA]</scope>
    <source>
        <strain evidence="6 7">HY188</strain>
    </source>
</reference>
<dbReference type="SUPFAM" id="SSF48498">
    <property type="entry name" value="Tetracyclin repressor-like, C-terminal domain"/>
    <property type="match status" value="1"/>
</dbReference>
<dbReference type="RefSeq" id="WP_143906589.1">
    <property type="nucleotide sequence ID" value="NZ_CP041765.1"/>
</dbReference>
<keyword evidence="2 4" id="KW-0238">DNA-binding</keyword>
<evidence type="ECO:0000256" key="1">
    <source>
        <dbReference type="ARBA" id="ARBA00023015"/>
    </source>
</evidence>
<evidence type="ECO:0000256" key="4">
    <source>
        <dbReference type="PROSITE-ProRule" id="PRU00335"/>
    </source>
</evidence>
<dbReference type="InterPro" id="IPR009057">
    <property type="entry name" value="Homeodomain-like_sf"/>
</dbReference>
<dbReference type="SUPFAM" id="SSF46689">
    <property type="entry name" value="Homeodomain-like"/>
    <property type="match status" value="1"/>
</dbReference>
<dbReference type="EMBL" id="CP041765">
    <property type="protein sequence ID" value="QDQ96672.1"/>
    <property type="molecule type" value="Genomic_DNA"/>
</dbReference>
<accession>A0A516X0R9</accession>
<reference evidence="6 7" key="2">
    <citation type="submission" date="2019-07" db="EMBL/GenBank/DDBJ databases">
        <authorList>
            <person name="Huang Y."/>
        </authorList>
    </citation>
    <scope>NUCLEOTIDE SEQUENCE [LARGE SCALE GENOMIC DNA]</scope>
    <source>
        <strain evidence="6 7">HY188</strain>
    </source>
</reference>